<feature type="domain" description="Cyclic nucleotide-binding" evidence="5">
    <location>
        <begin position="1"/>
        <end position="95"/>
    </location>
</feature>
<dbReference type="CDD" id="cd00038">
    <property type="entry name" value="CAP_ED"/>
    <property type="match status" value="1"/>
</dbReference>
<dbReference type="PANTHER" id="PTHR24567:SF74">
    <property type="entry name" value="HTH-TYPE TRANSCRIPTIONAL REGULATOR ARCR"/>
    <property type="match status" value="1"/>
</dbReference>
<dbReference type="SUPFAM" id="SSF51206">
    <property type="entry name" value="cAMP-binding domain-like"/>
    <property type="match status" value="1"/>
</dbReference>
<gene>
    <name evidence="7" type="ORF">K0U00_43690</name>
</gene>
<accession>A0ABS7CKA5</accession>
<keyword evidence="2" id="KW-0238">DNA-binding</keyword>
<evidence type="ECO:0000256" key="2">
    <source>
        <dbReference type="ARBA" id="ARBA00023125"/>
    </source>
</evidence>
<evidence type="ECO:0000256" key="3">
    <source>
        <dbReference type="ARBA" id="ARBA00023159"/>
    </source>
</evidence>
<evidence type="ECO:0000313" key="7">
    <source>
        <dbReference type="EMBL" id="MBW7460981.1"/>
    </source>
</evidence>
<dbReference type="PANTHER" id="PTHR24567">
    <property type="entry name" value="CRP FAMILY TRANSCRIPTIONAL REGULATORY PROTEIN"/>
    <property type="match status" value="1"/>
</dbReference>
<keyword evidence="4" id="KW-0804">Transcription</keyword>
<protein>
    <submittedName>
        <fullName evidence="7">Crp/Fnr family transcriptional regulator</fullName>
    </submittedName>
</protein>
<dbReference type="Proteomes" id="UP001519887">
    <property type="component" value="Unassembled WGS sequence"/>
</dbReference>
<feature type="non-terminal residue" evidence="7">
    <location>
        <position position="1"/>
    </location>
</feature>
<evidence type="ECO:0000313" key="8">
    <source>
        <dbReference type="Proteomes" id="UP001519887"/>
    </source>
</evidence>
<dbReference type="InterPro" id="IPR036390">
    <property type="entry name" value="WH_DNA-bd_sf"/>
</dbReference>
<comment type="caution">
    <text evidence="7">The sequence shown here is derived from an EMBL/GenBank/DDBJ whole genome shotgun (WGS) entry which is preliminary data.</text>
</comment>
<reference evidence="7 8" key="1">
    <citation type="submission" date="2021-07" db="EMBL/GenBank/DDBJ databases">
        <title>Paenibacillus radiodurans sp. nov., isolated from the southeastern edge of Tengger Desert.</title>
        <authorList>
            <person name="Zhang G."/>
        </authorList>
    </citation>
    <scope>NUCLEOTIDE SEQUENCE [LARGE SCALE GENOMIC DNA]</scope>
    <source>
        <strain evidence="7 8">CCM 7311</strain>
    </source>
</reference>
<keyword evidence="1" id="KW-0805">Transcription regulation</keyword>
<feature type="domain" description="HTH crp-type" evidence="6">
    <location>
        <begin position="109"/>
        <end position="173"/>
    </location>
</feature>
<dbReference type="Gene3D" id="2.60.120.10">
    <property type="entry name" value="Jelly Rolls"/>
    <property type="match status" value="1"/>
</dbReference>
<dbReference type="InterPro" id="IPR050397">
    <property type="entry name" value="Env_Response_Regulators"/>
</dbReference>
<name>A0ABS7CKA5_9BACL</name>
<dbReference type="InterPro" id="IPR000595">
    <property type="entry name" value="cNMP-bd_dom"/>
</dbReference>
<dbReference type="InterPro" id="IPR018490">
    <property type="entry name" value="cNMP-bd_dom_sf"/>
</dbReference>
<organism evidence="7 8">
    <name type="scientific">Paenibacillus sepulcri</name>
    <dbReference type="NCBI Taxonomy" id="359917"/>
    <lineage>
        <taxon>Bacteria</taxon>
        <taxon>Bacillati</taxon>
        <taxon>Bacillota</taxon>
        <taxon>Bacilli</taxon>
        <taxon>Bacillales</taxon>
        <taxon>Paenibacillaceae</taxon>
        <taxon>Paenibacillus</taxon>
    </lineage>
</organism>
<dbReference type="SUPFAM" id="SSF46785">
    <property type="entry name" value="Winged helix' DNA-binding domain"/>
    <property type="match status" value="1"/>
</dbReference>
<dbReference type="EMBL" id="JAHZIK010002598">
    <property type="protein sequence ID" value="MBW7460981.1"/>
    <property type="molecule type" value="Genomic_DNA"/>
</dbReference>
<dbReference type="Gene3D" id="1.10.10.10">
    <property type="entry name" value="Winged helix-like DNA-binding domain superfamily/Winged helix DNA-binding domain"/>
    <property type="match status" value="1"/>
</dbReference>
<evidence type="ECO:0000256" key="4">
    <source>
        <dbReference type="ARBA" id="ARBA00023163"/>
    </source>
</evidence>
<dbReference type="InterPro" id="IPR014710">
    <property type="entry name" value="RmlC-like_jellyroll"/>
</dbReference>
<dbReference type="PROSITE" id="PS51063">
    <property type="entry name" value="HTH_CRP_2"/>
    <property type="match status" value="1"/>
</dbReference>
<evidence type="ECO:0000256" key="1">
    <source>
        <dbReference type="ARBA" id="ARBA00023015"/>
    </source>
</evidence>
<keyword evidence="8" id="KW-1185">Reference proteome</keyword>
<dbReference type="Pfam" id="PF00027">
    <property type="entry name" value="cNMP_binding"/>
    <property type="match status" value="1"/>
</dbReference>
<evidence type="ECO:0000259" key="5">
    <source>
        <dbReference type="PROSITE" id="PS50042"/>
    </source>
</evidence>
<sequence>FRSEDAAEYAVFLLAGTVQISNITEDGREALASRLTAGDICAMMVLSGLSEREYPGAMTAETEVAALFVTKSSFLLWIQRHAPIRNAVFGNILDGLIRMGGSLSAKLSKPLEARLAEVLLKLTAEQPTIHITHKQLAAELGSVREVVSRQLNRMQLKGWITTGRGCVSIQQREALKELVGDQVTED</sequence>
<evidence type="ECO:0000259" key="6">
    <source>
        <dbReference type="PROSITE" id="PS51063"/>
    </source>
</evidence>
<proteinExistence type="predicted"/>
<dbReference type="Pfam" id="PF13545">
    <property type="entry name" value="HTH_Crp_2"/>
    <property type="match status" value="1"/>
</dbReference>
<dbReference type="InterPro" id="IPR036388">
    <property type="entry name" value="WH-like_DNA-bd_sf"/>
</dbReference>
<keyword evidence="3" id="KW-0010">Activator</keyword>
<dbReference type="PROSITE" id="PS50042">
    <property type="entry name" value="CNMP_BINDING_3"/>
    <property type="match status" value="1"/>
</dbReference>
<dbReference type="InterPro" id="IPR012318">
    <property type="entry name" value="HTH_CRP"/>
</dbReference>